<reference evidence="2" key="2">
    <citation type="submission" date="2023-05" db="EMBL/GenBank/DDBJ databases">
        <authorList>
            <person name="Schelkunov M.I."/>
        </authorList>
    </citation>
    <scope>NUCLEOTIDE SEQUENCE</scope>
    <source>
        <strain evidence="2">Hsosn_3</strain>
        <tissue evidence="2">Leaf</tissue>
    </source>
</reference>
<evidence type="ECO:0000313" key="2">
    <source>
        <dbReference type="EMBL" id="KAK1392407.1"/>
    </source>
</evidence>
<keyword evidence="3" id="KW-1185">Reference proteome</keyword>
<feature type="compositionally biased region" description="Basic and acidic residues" evidence="1">
    <location>
        <begin position="159"/>
        <end position="168"/>
    </location>
</feature>
<dbReference type="EMBL" id="JAUIZM010000003">
    <property type="protein sequence ID" value="KAK1392407.1"/>
    <property type="molecule type" value="Genomic_DNA"/>
</dbReference>
<evidence type="ECO:0000313" key="3">
    <source>
        <dbReference type="Proteomes" id="UP001237642"/>
    </source>
</evidence>
<feature type="region of interest" description="Disordered" evidence="1">
    <location>
        <begin position="129"/>
        <end position="168"/>
    </location>
</feature>
<reference evidence="2" key="1">
    <citation type="submission" date="2023-02" db="EMBL/GenBank/DDBJ databases">
        <title>Genome of toxic invasive species Heracleum sosnowskyi carries increased number of genes despite the absence of recent whole-genome duplications.</title>
        <authorList>
            <person name="Schelkunov M."/>
            <person name="Shtratnikova V."/>
            <person name="Makarenko M."/>
            <person name="Klepikova A."/>
            <person name="Omelchenko D."/>
            <person name="Novikova G."/>
            <person name="Obukhova E."/>
            <person name="Bogdanov V."/>
            <person name="Penin A."/>
            <person name="Logacheva M."/>
        </authorList>
    </citation>
    <scope>NUCLEOTIDE SEQUENCE</scope>
    <source>
        <strain evidence="2">Hsosn_3</strain>
        <tissue evidence="2">Leaf</tissue>
    </source>
</reference>
<comment type="caution">
    <text evidence="2">The sequence shown here is derived from an EMBL/GenBank/DDBJ whole genome shotgun (WGS) entry which is preliminary data.</text>
</comment>
<name>A0AAD8IUJ3_9APIA</name>
<evidence type="ECO:0000256" key="1">
    <source>
        <dbReference type="SAM" id="MobiDB-lite"/>
    </source>
</evidence>
<gene>
    <name evidence="2" type="ORF">POM88_011463</name>
</gene>
<organism evidence="2 3">
    <name type="scientific">Heracleum sosnowskyi</name>
    <dbReference type="NCBI Taxonomy" id="360622"/>
    <lineage>
        <taxon>Eukaryota</taxon>
        <taxon>Viridiplantae</taxon>
        <taxon>Streptophyta</taxon>
        <taxon>Embryophyta</taxon>
        <taxon>Tracheophyta</taxon>
        <taxon>Spermatophyta</taxon>
        <taxon>Magnoliopsida</taxon>
        <taxon>eudicotyledons</taxon>
        <taxon>Gunneridae</taxon>
        <taxon>Pentapetalae</taxon>
        <taxon>asterids</taxon>
        <taxon>campanulids</taxon>
        <taxon>Apiales</taxon>
        <taxon>Apiaceae</taxon>
        <taxon>Apioideae</taxon>
        <taxon>apioid superclade</taxon>
        <taxon>Tordylieae</taxon>
        <taxon>Tordyliinae</taxon>
        <taxon>Heracleum</taxon>
    </lineage>
</organism>
<dbReference type="AlphaFoldDB" id="A0AAD8IUJ3"/>
<protein>
    <submittedName>
        <fullName evidence="2">Uncharacterized protein</fullName>
    </submittedName>
</protein>
<dbReference type="Proteomes" id="UP001237642">
    <property type="component" value="Unassembled WGS sequence"/>
</dbReference>
<accession>A0AAD8IUJ3</accession>
<proteinExistence type="predicted"/>
<sequence length="168" mass="18560">MTEPMQWWLQATTNGADKPKKNHIIGFPSVPANTLLPNFAHRFRKGTRGGASSLSSAPNRSPNIPDQLFVQVVRNAVTAAQANPGYFQRQLDNEEMEGLARNLIDAADPDSRGNLITVFFREAIEEANQEFTDRESSEYGESEGEDGEYRVAGAAGVYRENDRGDAEI</sequence>